<evidence type="ECO:0000313" key="5">
    <source>
        <dbReference type="Proteomes" id="UP000827284"/>
    </source>
</evidence>
<feature type="domain" description="DH" evidence="3">
    <location>
        <begin position="159"/>
        <end position="376"/>
    </location>
</feature>
<sequence length="1210" mass="134683">MLHLALKQCLESVPEVEVNRRQVYMSALKGDHAVVVSEPGWVKSPRFIVSLINSLEEVKGDGFAQVLKNLEAQMKPSTLMVDFIVPEVRESINCTHTVSHSVSTPTGDATGMLSHEQERFWKFFKGLGDPVENEMFRPAAAKTLAKADDVKAGTEPEEYLQDAIDELISTERSYNQQLRILVNTYLDEARKCAKSLFSPFSKYEIRTIFLNVEQILELSTTFLSELSVYEEWVDQQNRSDKHQSADSLDMNLGNICQRNLAMMGCYKQCLINNKKATDLNLTASKRPGYEEYQSLCMRLAGTTSTLSDLLSNPFQRMARYPMLFKSIISRCKPESEIVPGLQEAINTASQISHMEKSFVDQTGLMLRHLTDKVEHCPRDLFSSSRTILGYLDGYETNLLTGERGKAICLILLSDKVMVVSRPSGSSLGTSSGSSHLSGELLFPAEFDEKGNAKDSLTRPGHGASGASLSSSHGRKSSIFHHEHWKFRGWTDILNLKMVCVEQTDPEGLFCMTTTHHQIPQQSKSGGAGRIEDQWEGTRGVMPESLDDRDQFITKFNTALAIAKARAAGNSEEWTARLNVAELELVCNVFTESQYREFSKQRGDVALFYTQPATLPNSSSNLNPTMSGGVKGHAQHQQQQSGQIIDLMSFKRLPSYVGLIQATCATPTVAATVASVVVEDSEESCTDGGFRLILKSKANLNGSGSTAAASEEANRFLDMDAFQIHLTDLVANLHWTVFHFDPYQSAQLHFSRLYMDGPDQYLWNTAASFSRTSYIRAKGVGALKSHRDSVYFATSSPTQCRPLFQHQHGGSISTLANPSSANIAGLSSPSSPSGDFELLALEIRHYSSLVAFEILKRYLDSLGCSVVPWVNARLFLDGCGETVCWDDKTIFTRGQELMEKVEASAESRDILRSIVSCYIRNPGCLAIMFGSLLLCQRDREKVEQGCTRGILDKESTADLEGLRPKLAVDDTYKKVVEILANKFDNFWPQASMSTPAESHTFFSQKDLNPTDTTAFSPPMLSPLSPSDTLYSDYITFEDPATISTKSSFAGATKCDRRQSIQLSRDTPLTMVIEEHPQEEVSVSRSHREALVEVSSTTWRPRDLDKRARVRDQSSRKQPKAHNLKLIPKLSDPTDDSGDACCHDRSSLTQKIEDLIQAMTQLEERQTKLEQENEALRALLLGTRVNGTEDQGLGRLDKSLHGYHYSNIEFPS</sequence>
<dbReference type="SUPFAM" id="SSF48065">
    <property type="entry name" value="DBL homology domain (DH-domain)"/>
    <property type="match status" value="1"/>
</dbReference>
<dbReference type="InterPro" id="IPR000219">
    <property type="entry name" value="DH_dom"/>
</dbReference>
<dbReference type="OrthoDB" id="660555at2759"/>
<feature type="compositionally biased region" description="Low complexity" evidence="2">
    <location>
        <begin position="460"/>
        <end position="471"/>
    </location>
</feature>
<dbReference type="EMBL" id="BQFW01000007">
    <property type="protein sequence ID" value="GJJ72500.1"/>
    <property type="molecule type" value="Genomic_DNA"/>
</dbReference>
<reference evidence="4" key="2">
    <citation type="journal article" date="2022" name="Microbiol. Resour. Announc.">
        <title>Whole-Genome Sequence of Entomortierella parvispora E1425, a Mucoromycotan Fungus Associated with Burkholderiaceae-Related Endosymbiotic Bacteria.</title>
        <authorList>
            <person name="Herlambang A."/>
            <person name="Guo Y."/>
            <person name="Takashima Y."/>
            <person name="Narisawa K."/>
            <person name="Ohta H."/>
            <person name="Nishizawa T."/>
        </authorList>
    </citation>
    <scope>NUCLEOTIDE SEQUENCE</scope>
    <source>
        <strain evidence="4">E1425</strain>
    </source>
</reference>
<gene>
    <name evidence="4" type="ORF">EMPS_04858</name>
</gene>
<feature type="compositionally biased region" description="Basic and acidic residues" evidence="2">
    <location>
        <begin position="1103"/>
        <end position="1113"/>
    </location>
</feature>
<reference evidence="4" key="1">
    <citation type="submission" date="2021-11" db="EMBL/GenBank/DDBJ databases">
        <authorList>
            <person name="Herlambang A."/>
            <person name="Guo Y."/>
            <person name="Takashima Y."/>
            <person name="Nishizawa T."/>
        </authorList>
    </citation>
    <scope>NUCLEOTIDE SEQUENCE</scope>
    <source>
        <strain evidence="4">E1425</strain>
    </source>
</reference>
<dbReference type="PANTHER" id="PTHR12673:SF270">
    <property type="entry name" value="FYVE-TYPE DOMAIN-CONTAINING PROTEIN"/>
    <property type="match status" value="1"/>
</dbReference>
<comment type="caution">
    <text evidence="4">The sequence shown here is derived from an EMBL/GenBank/DDBJ whole genome shotgun (WGS) entry which is preliminary data.</text>
</comment>
<dbReference type="SMART" id="SM00325">
    <property type="entry name" value="RhoGEF"/>
    <property type="match status" value="1"/>
</dbReference>
<feature type="coiled-coil region" evidence="1">
    <location>
        <begin position="1143"/>
        <end position="1177"/>
    </location>
</feature>
<accession>A0A9P3H9M0</accession>
<dbReference type="PANTHER" id="PTHR12673">
    <property type="entry name" value="FACIOGENITAL DYSPLASIA PROTEIN"/>
    <property type="match status" value="1"/>
</dbReference>
<feature type="region of interest" description="Disordered" evidence="2">
    <location>
        <begin position="1103"/>
        <end position="1136"/>
    </location>
</feature>
<dbReference type="GO" id="GO:0005085">
    <property type="term" value="F:guanyl-nucleotide exchange factor activity"/>
    <property type="evidence" value="ECO:0007669"/>
    <property type="project" value="InterPro"/>
</dbReference>
<name>A0A9P3H9M0_9FUNG</name>
<keyword evidence="1" id="KW-0175">Coiled coil</keyword>
<dbReference type="Proteomes" id="UP000827284">
    <property type="component" value="Unassembled WGS sequence"/>
</dbReference>
<keyword evidence="5" id="KW-1185">Reference proteome</keyword>
<organism evidence="4 5">
    <name type="scientific">Entomortierella parvispora</name>
    <dbReference type="NCBI Taxonomy" id="205924"/>
    <lineage>
        <taxon>Eukaryota</taxon>
        <taxon>Fungi</taxon>
        <taxon>Fungi incertae sedis</taxon>
        <taxon>Mucoromycota</taxon>
        <taxon>Mortierellomycotina</taxon>
        <taxon>Mortierellomycetes</taxon>
        <taxon>Mortierellales</taxon>
        <taxon>Mortierellaceae</taxon>
        <taxon>Entomortierella</taxon>
    </lineage>
</organism>
<feature type="region of interest" description="Disordered" evidence="2">
    <location>
        <begin position="451"/>
        <end position="472"/>
    </location>
</feature>
<protein>
    <recommendedName>
        <fullName evidence="3">DH domain-containing protein</fullName>
    </recommendedName>
</protein>
<evidence type="ECO:0000256" key="1">
    <source>
        <dbReference type="SAM" id="Coils"/>
    </source>
</evidence>
<proteinExistence type="predicted"/>
<dbReference type="Pfam" id="PF00621">
    <property type="entry name" value="RhoGEF"/>
    <property type="match status" value="1"/>
</dbReference>
<evidence type="ECO:0000256" key="2">
    <source>
        <dbReference type="SAM" id="MobiDB-lite"/>
    </source>
</evidence>
<dbReference type="GO" id="GO:0005737">
    <property type="term" value="C:cytoplasm"/>
    <property type="evidence" value="ECO:0007669"/>
    <property type="project" value="TreeGrafter"/>
</dbReference>
<dbReference type="AlphaFoldDB" id="A0A9P3H9M0"/>
<dbReference type="Gene3D" id="1.20.900.10">
    <property type="entry name" value="Dbl homology (DH) domain"/>
    <property type="match status" value="1"/>
</dbReference>
<evidence type="ECO:0000259" key="3">
    <source>
        <dbReference type="PROSITE" id="PS50010"/>
    </source>
</evidence>
<dbReference type="PROSITE" id="PS50010">
    <property type="entry name" value="DH_2"/>
    <property type="match status" value="1"/>
</dbReference>
<dbReference type="InterPro" id="IPR035899">
    <property type="entry name" value="DBL_dom_sf"/>
</dbReference>
<evidence type="ECO:0000313" key="4">
    <source>
        <dbReference type="EMBL" id="GJJ72500.1"/>
    </source>
</evidence>
<dbReference type="InterPro" id="IPR051092">
    <property type="entry name" value="FYVE_RhoGEF_PH"/>
</dbReference>